<gene>
    <name evidence="2" type="ORF">ACPOL_2468</name>
</gene>
<name>A0A2Z5FYK6_9BACT</name>
<dbReference type="EMBL" id="CP030840">
    <property type="protein sequence ID" value="AXC11790.1"/>
    <property type="molecule type" value="Genomic_DNA"/>
</dbReference>
<dbReference type="KEGG" id="abas:ACPOL_2468"/>
<evidence type="ECO:0000313" key="2">
    <source>
        <dbReference type="EMBL" id="AXC11790.1"/>
    </source>
</evidence>
<organism evidence="2 3">
    <name type="scientific">Acidisarcina polymorpha</name>
    <dbReference type="NCBI Taxonomy" id="2211140"/>
    <lineage>
        <taxon>Bacteria</taxon>
        <taxon>Pseudomonadati</taxon>
        <taxon>Acidobacteriota</taxon>
        <taxon>Terriglobia</taxon>
        <taxon>Terriglobales</taxon>
        <taxon>Acidobacteriaceae</taxon>
        <taxon>Acidisarcina</taxon>
    </lineage>
</organism>
<sequence length="38" mass="4101">MLDGSKAPAHPGAQGKHSPEFHFRANSPKILATSTKRE</sequence>
<dbReference type="Proteomes" id="UP000253606">
    <property type="component" value="Chromosome"/>
</dbReference>
<reference evidence="2 3" key="1">
    <citation type="journal article" date="2018" name="Front. Microbiol.">
        <title>Hydrolytic Capabilities as a Key to Environmental Success: Chitinolytic and Cellulolytic Acidobacteria From Acidic Sub-arctic Soils and Boreal Peatlands.</title>
        <authorList>
            <person name="Belova S.E."/>
            <person name="Ravin N.V."/>
            <person name="Pankratov T.A."/>
            <person name="Rakitin A.L."/>
            <person name="Ivanova A.A."/>
            <person name="Beletsky A.V."/>
            <person name="Mardanov A.V."/>
            <person name="Sinninghe Damste J.S."/>
            <person name="Dedysh S.N."/>
        </authorList>
    </citation>
    <scope>NUCLEOTIDE SEQUENCE [LARGE SCALE GENOMIC DNA]</scope>
    <source>
        <strain evidence="2 3">SBC82</strain>
    </source>
</reference>
<protein>
    <submittedName>
        <fullName evidence="2">Uncharacterized protein</fullName>
    </submittedName>
</protein>
<accession>A0A2Z5FYK6</accession>
<proteinExistence type="predicted"/>
<evidence type="ECO:0000313" key="3">
    <source>
        <dbReference type="Proteomes" id="UP000253606"/>
    </source>
</evidence>
<keyword evidence="3" id="KW-1185">Reference proteome</keyword>
<dbReference type="AlphaFoldDB" id="A0A2Z5FYK6"/>
<feature type="region of interest" description="Disordered" evidence="1">
    <location>
        <begin position="1"/>
        <end position="38"/>
    </location>
</feature>
<evidence type="ECO:0000256" key="1">
    <source>
        <dbReference type="SAM" id="MobiDB-lite"/>
    </source>
</evidence>